<evidence type="ECO:0000256" key="1">
    <source>
        <dbReference type="ARBA" id="ARBA00004571"/>
    </source>
</evidence>
<feature type="chain" id="PRO_5020997120" evidence="11">
    <location>
        <begin position="21"/>
        <end position="1051"/>
    </location>
</feature>
<feature type="signal peptide" evidence="11">
    <location>
        <begin position="1"/>
        <end position="20"/>
    </location>
</feature>
<organism evidence="14 15">
    <name type="scientific">Pedobacter cryophilus</name>
    <dbReference type="NCBI Taxonomy" id="2571271"/>
    <lineage>
        <taxon>Bacteria</taxon>
        <taxon>Pseudomonadati</taxon>
        <taxon>Bacteroidota</taxon>
        <taxon>Sphingobacteriia</taxon>
        <taxon>Sphingobacteriales</taxon>
        <taxon>Sphingobacteriaceae</taxon>
        <taxon>Pedobacter</taxon>
    </lineage>
</organism>
<reference evidence="14 15" key="1">
    <citation type="submission" date="2019-04" db="EMBL/GenBank/DDBJ databases">
        <title>Pedobacter sp. AR-3-17 sp. nov., isolated from Arctic soil.</title>
        <authorList>
            <person name="Dahal R.H."/>
            <person name="Kim D.-U."/>
        </authorList>
    </citation>
    <scope>NUCLEOTIDE SEQUENCE [LARGE SCALE GENOMIC DNA]</scope>
    <source>
        <strain evidence="14 15">AR-3-17</strain>
    </source>
</reference>
<feature type="region of interest" description="Disordered" evidence="10">
    <location>
        <begin position="1015"/>
        <end position="1035"/>
    </location>
</feature>
<dbReference type="InterPro" id="IPR023997">
    <property type="entry name" value="TonB-dep_OMP_SusC/RagA_CS"/>
</dbReference>
<feature type="compositionally biased region" description="Polar residues" evidence="10">
    <location>
        <begin position="1015"/>
        <end position="1028"/>
    </location>
</feature>
<dbReference type="Pfam" id="PF07715">
    <property type="entry name" value="Plug"/>
    <property type="match status" value="1"/>
</dbReference>
<evidence type="ECO:0000313" key="14">
    <source>
        <dbReference type="EMBL" id="TKC00345.1"/>
    </source>
</evidence>
<dbReference type="SUPFAM" id="SSF49464">
    <property type="entry name" value="Carboxypeptidase regulatory domain-like"/>
    <property type="match status" value="1"/>
</dbReference>
<dbReference type="NCBIfam" id="TIGR04057">
    <property type="entry name" value="SusC_RagA_signa"/>
    <property type="match status" value="1"/>
</dbReference>
<gene>
    <name evidence="14" type="ORF">FA046_01300</name>
</gene>
<dbReference type="InterPro" id="IPR039426">
    <property type="entry name" value="TonB-dep_rcpt-like"/>
</dbReference>
<dbReference type="InterPro" id="IPR036942">
    <property type="entry name" value="Beta-barrel_TonB_sf"/>
</dbReference>
<comment type="similarity">
    <text evidence="8 9">Belongs to the TonB-dependent receptor family.</text>
</comment>
<dbReference type="Gene3D" id="2.60.40.1120">
    <property type="entry name" value="Carboxypeptidase-like, regulatory domain"/>
    <property type="match status" value="1"/>
</dbReference>
<evidence type="ECO:0000256" key="6">
    <source>
        <dbReference type="ARBA" id="ARBA00023136"/>
    </source>
</evidence>
<name>A0A4U1C505_9SPHI</name>
<feature type="domain" description="TonB-dependent receptor-like beta-barrel" evidence="12">
    <location>
        <begin position="439"/>
        <end position="1006"/>
    </location>
</feature>
<dbReference type="AlphaFoldDB" id="A0A4U1C505"/>
<keyword evidence="5 9" id="KW-0798">TonB box</keyword>
<dbReference type="Pfam" id="PF00593">
    <property type="entry name" value="TonB_dep_Rec_b-barrel"/>
    <property type="match status" value="1"/>
</dbReference>
<keyword evidence="6 8" id="KW-0472">Membrane</keyword>
<dbReference type="SUPFAM" id="SSF56935">
    <property type="entry name" value="Porins"/>
    <property type="match status" value="1"/>
</dbReference>
<evidence type="ECO:0000256" key="7">
    <source>
        <dbReference type="ARBA" id="ARBA00023237"/>
    </source>
</evidence>
<dbReference type="RefSeq" id="WP_136824555.1">
    <property type="nucleotide sequence ID" value="NZ_SWBP01000001.1"/>
</dbReference>
<keyword evidence="11" id="KW-0732">Signal</keyword>
<keyword evidence="2 8" id="KW-0813">Transport</keyword>
<evidence type="ECO:0000256" key="4">
    <source>
        <dbReference type="ARBA" id="ARBA00022692"/>
    </source>
</evidence>
<dbReference type="Proteomes" id="UP000308181">
    <property type="component" value="Unassembled WGS sequence"/>
</dbReference>
<dbReference type="Pfam" id="PF13715">
    <property type="entry name" value="CarbopepD_reg_2"/>
    <property type="match status" value="1"/>
</dbReference>
<keyword evidence="7 8" id="KW-0998">Cell outer membrane</keyword>
<keyword evidence="15" id="KW-1185">Reference proteome</keyword>
<sequence>MKKLVQILFTLLFIASTAIAQDRTITGTVTAKDDGTPLPGVSITIKGNKVGTQTNLDGRYSIQVPLNSSELVFSYVGFISKTAIIKGSTVNVVLESDSRALSEVVVTGYGTQKRDEFTGSSAKVSGDVLKDRPIQSFGQGLTGQAAGVNIIQPNGVLNNPPVIRVRGFNSISLSSFPLIVVDGIPIVSGDVSPNNAANNTLGDINPSDIESIDILKDAASTSIYGSRGAAGVLIITTKKGKQGQAKVNLDSWFGITNPTRLPDILNASEYIAYKNEAVLNSKISGGNAANPAVASALFFPINNPDGSIVDTRWYDEVYREAYSQNHSLSISGATDKTTYYFSAGLSDQDGFIKRNNFKRNTARFNVNQKVTDWLKFVGNINITNSKNEAPNTGSLPGQAFGTSGLGRLAVLTAPNVYAVNPDGSYNISSANLVGQGNNLSQSGFTNAAAILDLNTFTSESNRILATVGTTINLVKGLTLTSNYSVDKITTESISFSSPVHGDGFTVQGEAANYLGNRNNWNWSSSLNYNKTFATKHNVDALVGYEAQEFTTRNWGGLRQQVADPFFNDYQGNYTLNQPPVGNAIGQRAFAAVFTRLNYNYGGKYFVTANLRRDGNSTLAAGRKYGNFGGVSAGWLISEEGFFKNSKLSDNISKIRIKGSYGVVGNGNLPSDFGSNFLFGSGLYGASSTLVFAQAGNTELQWETSKQTNIGLDLGFLNDRISFEATYFKNNIDGLILDAPQSPSKGIPGNTILQNIGSMYNQGIELGINASILEKGKFKWNANINYTNVKNEVTSLATGNADIAGVTSLETANITRVGYSVGSINAVKTAGINPDNGRRIFINKAGQMVQYQHVNLTGQSRWTFMDGSIAPAITLADAQIQGSAIPKWYGGFNNNFSYGRLDLGLQFTYSGGNVIYNGSQAGLRDQRFWNNQTDVLRRWTTPGQITDIPRPIFGDNVSNGSAFPIDANVEDGDFLRLSNATLGYKLPTNLLTKAKIGSVRIYASVNNAFLITNYTGSDPETSTNGNSNLAPGVERNSVPQGRTFTFGLNVGF</sequence>
<dbReference type="InterPro" id="IPR008969">
    <property type="entry name" value="CarboxyPept-like_regulatory"/>
</dbReference>
<dbReference type="InterPro" id="IPR012910">
    <property type="entry name" value="Plug_dom"/>
</dbReference>
<evidence type="ECO:0000256" key="3">
    <source>
        <dbReference type="ARBA" id="ARBA00022452"/>
    </source>
</evidence>
<dbReference type="NCBIfam" id="TIGR04056">
    <property type="entry name" value="OMP_RagA_SusC"/>
    <property type="match status" value="1"/>
</dbReference>
<proteinExistence type="inferred from homology"/>
<dbReference type="EMBL" id="SWBP01000001">
    <property type="protein sequence ID" value="TKC00345.1"/>
    <property type="molecule type" value="Genomic_DNA"/>
</dbReference>
<dbReference type="InterPro" id="IPR023996">
    <property type="entry name" value="TonB-dep_OMP_SusC/RagA"/>
</dbReference>
<dbReference type="Gene3D" id="2.170.130.10">
    <property type="entry name" value="TonB-dependent receptor, plug domain"/>
    <property type="match status" value="1"/>
</dbReference>
<evidence type="ECO:0000259" key="12">
    <source>
        <dbReference type="Pfam" id="PF00593"/>
    </source>
</evidence>
<keyword evidence="3 8" id="KW-1134">Transmembrane beta strand</keyword>
<evidence type="ECO:0000256" key="9">
    <source>
        <dbReference type="RuleBase" id="RU003357"/>
    </source>
</evidence>
<accession>A0A4U1C505</accession>
<evidence type="ECO:0000256" key="2">
    <source>
        <dbReference type="ARBA" id="ARBA00022448"/>
    </source>
</evidence>
<dbReference type="PROSITE" id="PS52016">
    <property type="entry name" value="TONB_DEPENDENT_REC_3"/>
    <property type="match status" value="1"/>
</dbReference>
<keyword evidence="14" id="KW-0675">Receptor</keyword>
<keyword evidence="4 8" id="KW-0812">Transmembrane</keyword>
<dbReference type="OrthoDB" id="9768177at2"/>
<comment type="subcellular location">
    <subcellularLocation>
        <location evidence="1 8">Cell outer membrane</location>
        <topology evidence="1 8">Multi-pass membrane protein</topology>
    </subcellularLocation>
</comment>
<dbReference type="Gene3D" id="2.40.170.20">
    <property type="entry name" value="TonB-dependent receptor, beta-barrel domain"/>
    <property type="match status" value="1"/>
</dbReference>
<evidence type="ECO:0000313" key="15">
    <source>
        <dbReference type="Proteomes" id="UP000308181"/>
    </source>
</evidence>
<dbReference type="InterPro" id="IPR037066">
    <property type="entry name" value="Plug_dom_sf"/>
</dbReference>
<comment type="caution">
    <text evidence="14">The sequence shown here is derived from an EMBL/GenBank/DDBJ whole genome shotgun (WGS) entry which is preliminary data.</text>
</comment>
<evidence type="ECO:0000256" key="11">
    <source>
        <dbReference type="SAM" id="SignalP"/>
    </source>
</evidence>
<dbReference type="GO" id="GO:0009279">
    <property type="term" value="C:cell outer membrane"/>
    <property type="evidence" value="ECO:0007669"/>
    <property type="project" value="UniProtKB-SubCell"/>
</dbReference>
<evidence type="ECO:0000259" key="13">
    <source>
        <dbReference type="Pfam" id="PF07715"/>
    </source>
</evidence>
<protein>
    <submittedName>
        <fullName evidence="14">TonB-dependent receptor</fullName>
    </submittedName>
</protein>
<feature type="domain" description="TonB-dependent receptor plug" evidence="13">
    <location>
        <begin position="116"/>
        <end position="232"/>
    </location>
</feature>
<evidence type="ECO:0000256" key="8">
    <source>
        <dbReference type="PROSITE-ProRule" id="PRU01360"/>
    </source>
</evidence>
<dbReference type="InterPro" id="IPR000531">
    <property type="entry name" value="Beta-barrel_TonB"/>
</dbReference>
<evidence type="ECO:0000256" key="10">
    <source>
        <dbReference type="SAM" id="MobiDB-lite"/>
    </source>
</evidence>
<evidence type="ECO:0000256" key="5">
    <source>
        <dbReference type="ARBA" id="ARBA00023077"/>
    </source>
</evidence>